<keyword evidence="17" id="KW-0808">Transferase</keyword>
<evidence type="ECO:0000256" key="3">
    <source>
        <dbReference type="ARBA" id="ARBA00022612"/>
    </source>
</evidence>
<organism evidence="25 26">
    <name type="scientific">Golovinomyces cichoracearum</name>
    <dbReference type="NCBI Taxonomy" id="62708"/>
    <lineage>
        <taxon>Eukaryota</taxon>
        <taxon>Fungi</taxon>
        <taxon>Dikarya</taxon>
        <taxon>Ascomycota</taxon>
        <taxon>Pezizomycotina</taxon>
        <taxon>Leotiomycetes</taxon>
        <taxon>Erysiphales</taxon>
        <taxon>Erysiphaceae</taxon>
        <taxon>Golovinomyces</taxon>
    </lineage>
</organism>
<comment type="caution">
    <text evidence="25">The sequence shown here is derived from an EMBL/GenBank/DDBJ whole genome shotgun (WGS) entry which is preliminary data.</text>
</comment>
<evidence type="ECO:0000313" key="26">
    <source>
        <dbReference type="Proteomes" id="UP000283383"/>
    </source>
</evidence>
<feature type="domain" description="Integrase catalytic" evidence="24">
    <location>
        <begin position="622"/>
        <end position="719"/>
    </location>
</feature>
<dbReference type="InterPro" id="IPR001584">
    <property type="entry name" value="Integrase_cat-core"/>
</dbReference>
<dbReference type="PROSITE" id="PS50994">
    <property type="entry name" value="INTEGRASE"/>
    <property type="match status" value="1"/>
</dbReference>
<dbReference type="InterPro" id="IPR036397">
    <property type="entry name" value="RNaseH_sf"/>
</dbReference>
<keyword evidence="9" id="KW-0064">Aspartyl protease</keyword>
<sequence>MASNMGNSIMLRDSEDWESFWFALEGIAGSSDSSVFNFINVYDNANLLNPPELPKIPKAPELPVRPEVTLERNEAQVNQIYTTLLTEHRFLHAAYLEEKTRISKQLERYDALSGWVRQHVHPDNFVYMRNEKTLFKQLLALKKQFAPTDRARELRVTRLYNNALVYGNNEPVIRWLDNYQQVYQKAKEVNLPEITGYRAHYDFIYAIKSIDAEYSKYLSIQLEKKRKKDKEDFKIRGNEDSEKSKQNFNEKECLCGSIHAWIKCFYLNPSLRTTTWKGKREVFEKINKLLKNPKLKWVIKKYGYDGFRNEKTEETDQNKPNTGEVTFKSGNQKAAAVLTAKQSKQISVENLYSQHIFSLNKKDKQQFDNNFHLSNKWIIDNGADTHVANSTRNFEEIKKANIGEVLYAGKGAYSIESYGNVILPLKTDLTGEYLLLKDVAYVPGFMTNCVSLDKLTKANIHWNSRNPSILEREGDSNPFCYLFQSGSHWVFEEPEPNVVMSSSSRRKSMTKHVNKMTAAKAHVIMGHAGYDAINKLQDNCEGIEIDMTVPCPRVAECQTCACAKAHEIISRRQDVEIPAPPCVNFYRTNQDIIPFEPSKSAACQISINQIKMIEKQFDVSIRIVKTDGESVFNSKEWVNFVADKGIVRQVSAPDTSEQNGKSEAAGKWIVIISRALILESGLPNTLFSEALKCGTYIYNRLPRKFLGWKSPFEKVTGRKPDLSHLHPFGCRAYVFQHNIPRLKKMLPRALIGYLVGYDSRNIFRVWIPSREKVIRSRDVVFNDNLFYDPSEIDLGMFEDDETIDLLSGIEIPKNESVELLDEMAKWDYEPDIGINLDDGDNRLSHKNDVIKEYHASGSNIASGNSCCENNLPTPSATPSPSRQVIDYNSHTDLEVLESSVNESRINVNKPFPKGWVEAVDHEVPTSLGSRAGSSADIDTNNILQGKRQRNKRIVQALAIDRSYKSFHVAFAASKTMVKSLGLHISALPTPPKNYKEMLKHEYAVGFKAAQVKEMSKLIEMEAVKFVKMREIRDQNIEQLDRPLPLMWVYTYKLDPDGYLQSFKARIVARGDLQSTEEDTYAATATAYATRAVAAIIGAHGLRALQYDAVNAYGNSRRKIPLYTKCPPGFEHRGDGLLIYFGMYGLKPSALDWYNTYKSAALEIGLSIVPDSPCIFQNDWLIMIVYVDDILIAYHPHHEDRFREFELKFLQIFEFRKLGNVEHFIGIRFVRDESERKLWLVQDVFISKLEQKFKVNTQTKHRTPLPSGPLKVYDGIATPSQVHHYQQKTGSLNWLAVQTRPDIAWSVSELSRYLQNPGPEHMAAVDHLLEYISSTKHLALQFDGDTPPNLCIGYSDASFADEI</sequence>
<evidence type="ECO:0000259" key="24">
    <source>
        <dbReference type="PROSITE" id="PS50994"/>
    </source>
</evidence>
<evidence type="ECO:0000256" key="8">
    <source>
        <dbReference type="ARBA" id="ARBA00022741"/>
    </source>
</evidence>
<dbReference type="GO" id="GO:0004190">
    <property type="term" value="F:aspartic-type endopeptidase activity"/>
    <property type="evidence" value="ECO:0007669"/>
    <property type="project" value="UniProtKB-KW"/>
</dbReference>
<evidence type="ECO:0000256" key="7">
    <source>
        <dbReference type="ARBA" id="ARBA00022723"/>
    </source>
</evidence>
<evidence type="ECO:0000256" key="13">
    <source>
        <dbReference type="ARBA" id="ARBA00022842"/>
    </source>
</evidence>
<keyword evidence="10" id="KW-0255">Endonuclease</keyword>
<evidence type="ECO:0000256" key="9">
    <source>
        <dbReference type="ARBA" id="ARBA00022750"/>
    </source>
</evidence>
<evidence type="ECO:0000256" key="16">
    <source>
        <dbReference type="ARBA" id="ARBA00022918"/>
    </source>
</evidence>
<keyword evidence="14" id="KW-0694">RNA-binding</keyword>
<evidence type="ECO:0000256" key="15">
    <source>
        <dbReference type="ARBA" id="ARBA00022908"/>
    </source>
</evidence>
<keyword evidence="12" id="KW-0067">ATP-binding</keyword>
<feature type="non-terminal residue" evidence="25">
    <location>
        <position position="1362"/>
    </location>
</feature>
<keyword evidence="19" id="KW-0238">DNA-binding</keyword>
<dbReference type="Pfam" id="PF07727">
    <property type="entry name" value="RVT_2"/>
    <property type="match status" value="1"/>
</dbReference>
<evidence type="ECO:0000256" key="17">
    <source>
        <dbReference type="ARBA" id="ARBA00022932"/>
    </source>
</evidence>
<dbReference type="InterPro" id="IPR054722">
    <property type="entry name" value="PolX-like_BBD"/>
</dbReference>
<dbReference type="PANTHER" id="PTHR42648:SF11">
    <property type="entry name" value="TRANSPOSON TY4-P GAG-POL POLYPROTEIN"/>
    <property type="match status" value="1"/>
</dbReference>
<dbReference type="GO" id="GO:0046872">
    <property type="term" value="F:metal ion binding"/>
    <property type="evidence" value="ECO:0007669"/>
    <property type="project" value="UniProtKB-KW"/>
</dbReference>
<dbReference type="InterPro" id="IPR013103">
    <property type="entry name" value="RVT_2"/>
</dbReference>
<dbReference type="Pfam" id="PF22936">
    <property type="entry name" value="Pol_BBD"/>
    <property type="match status" value="1"/>
</dbReference>
<dbReference type="GO" id="GO:0003964">
    <property type="term" value="F:RNA-directed DNA polymerase activity"/>
    <property type="evidence" value="ECO:0007669"/>
    <property type="project" value="UniProtKB-KW"/>
</dbReference>
<keyword evidence="4" id="KW-0645">Protease</keyword>
<name>A0A420IZM8_9PEZI</name>
<evidence type="ECO:0000256" key="21">
    <source>
        <dbReference type="ARBA" id="ARBA00023268"/>
    </source>
</evidence>
<evidence type="ECO:0000256" key="14">
    <source>
        <dbReference type="ARBA" id="ARBA00022884"/>
    </source>
</evidence>
<dbReference type="Proteomes" id="UP000283383">
    <property type="component" value="Unassembled WGS sequence"/>
</dbReference>
<evidence type="ECO:0000256" key="1">
    <source>
        <dbReference type="ARBA" id="ARBA00002180"/>
    </source>
</evidence>
<dbReference type="GO" id="GO:0015074">
    <property type="term" value="P:DNA integration"/>
    <property type="evidence" value="ECO:0007669"/>
    <property type="project" value="UniProtKB-KW"/>
</dbReference>
<dbReference type="Gene3D" id="3.30.420.10">
    <property type="entry name" value="Ribonuclease H-like superfamily/Ribonuclease H"/>
    <property type="match status" value="1"/>
</dbReference>
<dbReference type="InterPro" id="IPR057670">
    <property type="entry name" value="SH3_retrovirus"/>
</dbReference>
<keyword evidence="18" id="KW-0917">Virion maturation</keyword>
<keyword evidence="11" id="KW-0378">Hydrolase</keyword>
<keyword evidence="17" id="KW-0239">DNA-directed DNA polymerase</keyword>
<dbReference type="GO" id="GO:0003887">
    <property type="term" value="F:DNA-directed DNA polymerase activity"/>
    <property type="evidence" value="ECO:0007669"/>
    <property type="project" value="UniProtKB-KW"/>
</dbReference>
<dbReference type="GO" id="GO:0005524">
    <property type="term" value="F:ATP binding"/>
    <property type="evidence" value="ECO:0007669"/>
    <property type="project" value="UniProtKB-KW"/>
</dbReference>
<dbReference type="InterPro" id="IPR039537">
    <property type="entry name" value="Retrotran_Ty1/copia-like"/>
</dbReference>
<keyword evidence="16" id="KW-0695">RNA-directed DNA polymerase</keyword>
<evidence type="ECO:0000256" key="4">
    <source>
        <dbReference type="ARBA" id="ARBA00022670"/>
    </source>
</evidence>
<comment type="function">
    <text evidence="1">The aspartyl protease (PR) mediates the proteolytic cleavages of the Gag and Gag-Pol polyproteins after assembly of the VLP.</text>
</comment>
<evidence type="ECO:0000256" key="6">
    <source>
        <dbReference type="ARBA" id="ARBA00022722"/>
    </source>
</evidence>
<dbReference type="GO" id="GO:0006310">
    <property type="term" value="P:DNA recombination"/>
    <property type="evidence" value="ECO:0007669"/>
    <property type="project" value="UniProtKB-KW"/>
</dbReference>
<proteinExistence type="predicted"/>
<dbReference type="EMBL" id="MCBQ01004964">
    <property type="protein sequence ID" value="RKF80017.1"/>
    <property type="molecule type" value="Genomic_DNA"/>
</dbReference>
<keyword evidence="7" id="KW-0479">Metal-binding</keyword>
<dbReference type="PANTHER" id="PTHR42648">
    <property type="entry name" value="TRANSPOSASE, PUTATIVE-RELATED"/>
    <property type="match status" value="1"/>
</dbReference>
<evidence type="ECO:0000256" key="18">
    <source>
        <dbReference type="ARBA" id="ARBA00023113"/>
    </source>
</evidence>
<dbReference type="GO" id="GO:0032196">
    <property type="term" value="P:transposition"/>
    <property type="evidence" value="ECO:0007669"/>
    <property type="project" value="UniProtKB-KW"/>
</dbReference>
<evidence type="ECO:0000256" key="22">
    <source>
        <dbReference type="ARBA" id="ARBA00048173"/>
    </source>
</evidence>
<keyword evidence="3" id="KW-1188">Viral release from host cell</keyword>
<keyword evidence="15" id="KW-0229">DNA integration</keyword>
<keyword evidence="26" id="KW-1185">Reference proteome</keyword>
<dbReference type="InterPro" id="IPR043502">
    <property type="entry name" value="DNA/RNA_pol_sf"/>
</dbReference>
<dbReference type="GO" id="GO:0005634">
    <property type="term" value="C:nucleus"/>
    <property type="evidence" value="ECO:0007669"/>
    <property type="project" value="UniProtKB-ARBA"/>
</dbReference>
<dbReference type="GO" id="GO:0006508">
    <property type="term" value="P:proteolysis"/>
    <property type="evidence" value="ECO:0007669"/>
    <property type="project" value="UniProtKB-KW"/>
</dbReference>
<dbReference type="GO" id="GO:0003677">
    <property type="term" value="F:DNA binding"/>
    <property type="evidence" value="ECO:0007669"/>
    <property type="project" value="UniProtKB-KW"/>
</dbReference>
<evidence type="ECO:0000256" key="11">
    <source>
        <dbReference type="ARBA" id="ARBA00022801"/>
    </source>
</evidence>
<evidence type="ECO:0000256" key="12">
    <source>
        <dbReference type="ARBA" id="ARBA00022840"/>
    </source>
</evidence>
<evidence type="ECO:0000256" key="20">
    <source>
        <dbReference type="ARBA" id="ARBA00023172"/>
    </source>
</evidence>
<accession>A0A420IZM8</accession>
<evidence type="ECO:0000256" key="2">
    <source>
        <dbReference type="ARBA" id="ARBA00022578"/>
    </source>
</evidence>
<dbReference type="SUPFAM" id="SSF53098">
    <property type="entry name" value="Ribonuclease H-like"/>
    <property type="match status" value="1"/>
</dbReference>
<dbReference type="STRING" id="62708.A0A420IZM8"/>
<keyword evidence="6" id="KW-0540">Nuclease</keyword>
<keyword evidence="8" id="KW-0547">Nucleotide-binding</keyword>
<keyword evidence="13" id="KW-0460">Magnesium</keyword>
<dbReference type="SUPFAM" id="SSF56672">
    <property type="entry name" value="DNA/RNA polymerases"/>
    <property type="match status" value="1"/>
</dbReference>
<keyword evidence="5" id="KW-0548">Nucleotidyltransferase</keyword>
<keyword evidence="2" id="KW-0815">Transposition</keyword>
<keyword evidence="21" id="KW-0511">Multifunctional enzyme</keyword>
<evidence type="ECO:0000313" key="25">
    <source>
        <dbReference type="EMBL" id="RKF80017.1"/>
    </source>
</evidence>
<protein>
    <recommendedName>
        <fullName evidence="24">Integrase catalytic domain-containing protein</fullName>
    </recommendedName>
</protein>
<dbReference type="GO" id="GO:0003723">
    <property type="term" value="F:RNA binding"/>
    <property type="evidence" value="ECO:0007669"/>
    <property type="project" value="UniProtKB-KW"/>
</dbReference>
<dbReference type="GO" id="GO:0004519">
    <property type="term" value="F:endonuclease activity"/>
    <property type="evidence" value="ECO:0007669"/>
    <property type="project" value="UniProtKB-KW"/>
</dbReference>
<gene>
    <name evidence="25" type="ORF">GcM3_049032</name>
</gene>
<evidence type="ECO:0000256" key="10">
    <source>
        <dbReference type="ARBA" id="ARBA00022759"/>
    </source>
</evidence>
<evidence type="ECO:0000256" key="5">
    <source>
        <dbReference type="ARBA" id="ARBA00022695"/>
    </source>
</evidence>
<reference evidence="25 26" key="1">
    <citation type="journal article" date="2018" name="BMC Genomics">
        <title>Comparative genome analyses reveal sequence features reflecting distinct modes of host-adaptation between dicot and monocot powdery mildew.</title>
        <authorList>
            <person name="Wu Y."/>
            <person name="Ma X."/>
            <person name="Pan Z."/>
            <person name="Kale S.D."/>
            <person name="Song Y."/>
            <person name="King H."/>
            <person name="Zhang Q."/>
            <person name="Presley C."/>
            <person name="Deng X."/>
            <person name="Wei C.I."/>
            <person name="Xiao S."/>
        </authorList>
    </citation>
    <scope>NUCLEOTIDE SEQUENCE [LARGE SCALE GENOMIC DNA]</scope>
    <source>
        <strain evidence="25">UMSG3</strain>
    </source>
</reference>
<comment type="catalytic activity">
    <reaction evidence="23">
        <text>DNA(n) + a 2'-deoxyribonucleoside 5'-triphosphate = DNA(n+1) + diphosphate</text>
        <dbReference type="Rhea" id="RHEA:22508"/>
        <dbReference type="Rhea" id="RHEA-COMP:17339"/>
        <dbReference type="Rhea" id="RHEA-COMP:17340"/>
        <dbReference type="ChEBI" id="CHEBI:33019"/>
        <dbReference type="ChEBI" id="CHEBI:61560"/>
        <dbReference type="ChEBI" id="CHEBI:173112"/>
        <dbReference type="EC" id="2.7.7.7"/>
    </reaction>
</comment>
<dbReference type="Pfam" id="PF25597">
    <property type="entry name" value="SH3_retrovirus"/>
    <property type="match status" value="1"/>
</dbReference>
<comment type="catalytic activity">
    <reaction evidence="22">
        <text>DNA(n) + a 2'-deoxyribonucleoside 5'-triphosphate = DNA(n+1) + diphosphate</text>
        <dbReference type="Rhea" id="RHEA:22508"/>
        <dbReference type="Rhea" id="RHEA-COMP:17339"/>
        <dbReference type="Rhea" id="RHEA-COMP:17340"/>
        <dbReference type="ChEBI" id="CHEBI:33019"/>
        <dbReference type="ChEBI" id="CHEBI:61560"/>
        <dbReference type="ChEBI" id="CHEBI:173112"/>
        <dbReference type="EC" id="2.7.7.49"/>
    </reaction>
</comment>
<evidence type="ECO:0000256" key="19">
    <source>
        <dbReference type="ARBA" id="ARBA00023125"/>
    </source>
</evidence>
<evidence type="ECO:0000256" key="23">
    <source>
        <dbReference type="ARBA" id="ARBA00049244"/>
    </source>
</evidence>
<keyword evidence="20" id="KW-0233">DNA recombination</keyword>
<dbReference type="InterPro" id="IPR012337">
    <property type="entry name" value="RNaseH-like_sf"/>
</dbReference>